<sequence length="278" mass="31210">MITHFADLKLKTVSLQGVKQFYHDLLHFPVAREEENEIEFQPTPDVTLTFEEASEPVTPVHIAFEVAFSQFELIVQKLGEQVPLLKWPDGKIVEYIDSGANVYFRDGDGNLVEFIAHPYVKEGVLAPNGTYGILYLREVGLPVEDPIAARLWMKQTLGLTLAKESDQFAFVIGGTAHAVVVSTMRKWIPIAMYALAPSMEITYGVTDESFLDRVRSSLDRRLIISDTEEGLLFRMYGYSIRLRVTSFPDDIAVRLNLPHAAVGEEVNSVINEVGQSTF</sequence>
<feature type="domain" description="VOC" evidence="1">
    <location>
        <begin position="1"/>
        <end position="117"/>
    </location>
</feature>
<protein>
    <recommendedName>
        <fullName evidence="1">VOC domain-containing protein</fullName>
    </recommendedName>
</protein>
<dbReference type="EMBL" id="MRVI01000001">
    <property type="protein sequence ID" value="OOC62059.1"/>
    <property type="molecule type" value="Genomic_DNA"/>
</dbReference>
<accession>A0ABX3JZ81</accession>
<dbReference type="Proteomes" id="UP000189059">
    <property type="component" value="Unassembled WGS sequence"/>
</dbReference>
<keyword evidence="3" id="KW-1185">Reference proteome</keyword>
<dbReference type="Gene3D" id="3.10.180.10">
    <property type="entry name" value="2,3-Dihydroxybiphenyl 1,2-Dioxygenase, domain 1"/>
    <property type="match status" value="1"/>
</dbReference>
<proteinExistence type="predicted"/>
<dbReference type="RefSeq" id="WP_223260486.1">
    <property type="nucleotide sequence ID" value="NZ_MRVI01000001.1"/>
</dbReference>
<dbReference type="SUPFAM" id="SSF54593">
    <property type="entry name" value="Glyoxalase/Bleomycin resistance protein/Dihydroxybiphenyl dioxygenase"/>
    <property type="match status" value="1"/>
</dbReference>
<dbReference type="InterPro" id="IPR037523">
    <property type="entry name" value="VOC_core"/>
</dbReference>
<evidence type="ECO:0000313" key="2">
    <source>
        <dbReference type="EMBL" id="OOC62059.1"/>
    </source>
</evidence>
<gene>
    <name evidence="2" type="ORF">BBD40_09450</name>
</gene>
<evidence type="ECO:0000259" key="1">
    <source>
        <dbReference type="PROSITE" id="PS51819"/>
    </source>
</evidence>
<dbReference type="InterPro" id="IPR029068">
    <property type="entry name" value="Glyas_Bleomycin-R_OHBP_Dase"/>
</dbReference>
<reference evidence="2 3" key="1">
    <citation type="submission" date="2016-12" db="EMBL/GenBank/DDBJ databases">
        <title>Genome sequencing and description of Paenibacillus sp. nov. from high altitude lake in the Indian Trans- Himalayas.</title>
        <authorList>
            <person name="Kiran S."/>
            <person name="Swarnkar M.K."/>
            <person name="Rana A."/>
            <person name="Tewari R."/>
            <person name="Gulati A."/>
        </authorList>
    </citation>
    <scope>NUCLEOTIDE SEQUENCE [LARGE SCALE GENOMIC DNA]</scope>
    <source>
        <strain evidence="2 3">IHBB 9951</strain>
    </source>
</reference>
<evidence type="ECO:0000313" key="3">
    <source>
        <dbReference type="Proteomes" id="UP000189059"/>
    </source>
</evidence>
<organism evidence="2 3">
    <name type="scientific">Paenibacillus ihbetae</name>
    <dbReference type="NCBI Taxonomy" id="1870820"/>
    <lineage>
        <taxon>Bacteria</taxon>
        <taxon>Bacillati</taxon>
        <taxon>Bacillota</taxon>
        <taxon>Bacilli</taxon>
        <taxon>Bacillales</taxon>
        <taxon>Paenibacillaceae</taxon>
        <taxon>Paenibacillus</taxon>
    </lineage>
</organism>
<dbReference type="PROSITE" id="PS51819">
    <property type="entry name" value="VOC"/>
    <property type="match status" value="1"/>
</dbReference>
<comment type="caution">
    <text evidence="2">The sequence shown here is derived from an EMBL/GenBank/DDBJ whole genome shotgun (WGS) entry which is preliminary data.</text>
</comment>
<name>A0ABX3JZ81_9BACL</name>